<keyword evidence="4 5" id="KW-0472">Membrane</keyword>
<keyword evidence="2 5" id="KW-0812">Transmembrane</keyword>
<organism evidence="6 7">
    <name type="scientific">Cladophialophora chaetospira</name>
    <dbReference type="NCBI Taxonomy" id="386627"/>
    <lineage>
        <taxon>Eukaryota</taxon>
        <taxon>Fungi</taxon>
        <taxon>Dikarya</taxon>
        <taxon>Ascomycota</taxon>
        <taxon>Pezizomycotina</taxon>
        <taxon>Eurotiomycetes</taxon>
        <taxon>Chaetothyriomycetidae</taxon>
        <taxon>Chaetothyriales</taxon>
        <taxon>Herpotrichiellaceae</taxon>
        <taxon>Cladophialophora</taxon>
    </lineage>
</organism>
<feature type="transmembrane region" description="Helical" evidence="5">
    <location>
        <begin position="20"/>
        <end position="39"/>
    </location>
</feature>
<dbReference type="GO" id="GO:0016020">
    <property type="term" value="C:membrane"/>
    <property type="evidence" value="ECO:0007669"/>
    <property type="project" value="UniProtKB-SubCell"/>
</dbReference>
<keyword evidence="7" id="KW-1185">Reference proteome</keyword>
<dbReference type="Gene3D" id="1.20.120.550">
    <property type="entry name" value="Membrane associated eicosanoid/glutathione metabolism-like domain"/>
    <property type="match status" value="1"/>
</dbReference>
<dbReference type="EMBL" id="JAPDRK010000026">
    <property type="protein sequence ID" value="KAJ9602468.1"/>
    <property type="molecule type" value="Genomic_DNA"/>
</dbReference>
<accession>A0AA38WWK4</accession>
<evidence type="ECO:0000313" key="7">
    <source>
        <dbReference type="Proteomes" id="UP001172673"/>
    </source>
</evidence>
<dbReference type="Proteomes" id="UP001172673">
    <property type="component" value="Unassembled WGS sequence"/>
</dbReference>
<dbReference type="InterPro" id="IPR001129">
    <property type="entry name" value="Membr-assoc_MAPEG"/>
</dbReference>
<comment type="caution">
    <text evidence="6">The sequence shown here is derived from an EMBL/GenBank/DDBJ whole genome shotgun (WGS) entry which is preliminary data.</text>
</comment>
<evidence type="ECO:0000313" key="6">
    <source>
        <dbReference type="EMBL" id="KAJ9602468.1"/>
    </source>
</evidence>
<evidence type="ECO:0000256" key="1">
    <source>
        <dbReference type="ARBA" id="ARBA00004370"/>
    </source>
</evidence>
<evidence type="ECO:0008006" key="8">
    <source>
        <dbReference type="Google" id="ProtNLM"/>
    </source>
</evidence>
<dbReference type="AlphaFoldDB" id="A0AA38WWK4"/>
<dbReference type="Pfam" id="PF01124">
    <property type="entry name" value="MAPEG"/>
    <property type="match status" value="1"/>
</dbReference>
<comment type="subcellular location">
    <subcellularLocation>
        <location evidence="1">Membrane</location>
    </subcellularLocation>
</comment>
<dbReference type="PANTHER" id="PTHR35371:SF2">
    <property type="entry name" value="MAPEG FAMILY PROTEIN"/>
    <property type="match status" value="1"/>
</dbReference>
<gene>
    <name evidence="6" type="ORF">H2200_013011</name>
</gene>
<keyword evidence="3 5" id="KW-1133">Transmembrane helix</keyword>
<evidence type="ECO:0000256" key="5">
    <source>
        <dbReference type="SAM" id="Phobius"/>
    </source>
</evidence>
<dbReference type="SUPFAM" id="SSF161084">
    <property type="entry name" value="MAPEG domain-like"/>
    <property type="match status" value="1"/>
</dbReference>
<dbReference type="InterPro" id="IPR023352">
    <property type="entry name" value="MAPEG-like_dom_sf"/>
</dbReference>
<evidence type="ECO:0000256" key="2">
    <source>
        <dbReference type="ARBA" id="ARBA00022692"/>
    </source>
</evidence>
<reference evidence="6" key="1">
    <citation type="submission" date="2022-10" db="EMBL/GenBank/DDBJ databases">
        <title>Culturing micro-colonial fungi from biological soil crusts in the Mojave desert and describing Neophaeococcomyces mojavensis, and introducing the new genera and species Taxawa tesnikishii.</title>
        <authorList>
            <person name="Kurbessoian T."/>
            <person name="Stajich J.E."/>
        </authorList>
    </citation>
    <scope>NUCLEOTIDE SEQUENCE</scope>
    <source>
        <strain evidence="6">TK_41</strain>
    </source>
</reference>
<feature type="transmembrane region" description="Helical" evidence="5">
    <location>
        <begin position="113"/>
        <end position="134"/>
    </location>
</feature>
<evidence type="ECO:0000256" key="4">
    <source>
        <dbReference type="ARBA" id="ARBA00023136"/>
    </source>
</evidence>
<feature type="transmembrane region" description="Helical" evidence="5">
    <location>
        <begin position="90"/>
        <end position="107"/>
    </location>
</feature>
<dbReference type="PANTHER" id="PTHR35371">
    <property type="entry name" value="INNER MEMBRANE PROTEIN"/>
    <property type="match status" value="1"/>
</dbReference>
<proteinExistence type="predicted"/>
<protein>
    <recommendedName>
        <fullName evidence="8">Microsomal glutathione S-transferase 3</fullName>
    </recommendedName>
</protein>
<evidence type="ECO:0000256" key="3">
    <source>
        <dbReference type="ARBA" id="ARBA00022989"/>
    </source>
</evidence>
<name>A0AA38WWK4_9EURO</name>
<sequence length="166" mass="18350">MSSLLTTLGLRPNPLGFTPNLAPYHVIAQFFFAFVFLSARSLKNSYKIDHNISPREDLTKYGEKYVQDGKLTRKQLNLLKRNEAAHANSMEHFPVFVGSVLFATVSAVKPEVINGVCLAYGVARLVYAAAYLLVDRDVRLSYVRSLSWWAGSLAIAAGDSDLAPLN</sequence>